<feature type="transmembrane region" description="Helical" evidence="7">
    <location>
        <begin position="492"/>
        <end position="510"/>
    </location>
</feature>
<feature type="domain" description="Ammonium transporter AmtB-like" evidence="8">
    <location>
        <begin position="372"/>
        <end position="716"/>
    </location>
</feature>
<feature type="compositionally biased region" description="Low complexity" evidence="6">
    <location>
        <begin position="294"/>
        <end position="308"/>
    </location>
</feature>
<organism evidence="9 10">
    <name type="scientific">Micractinium conductrix</name>
    <dbReference type="NCBI Taxonomy" id="554055"/>
    <lineage>
        <taxon>Eukaryota</taxon>
        <taxon>Viridiplantae</taxon>
        <taxon>Chlorophyta</taxon>
        <taxon>core chlorophytes</taxon>
        <taxon>Trebouxiophyceae</taxon>
        <taxon>Chlorellales</taxon>
        <taxon>Chlorellaceae</taxon>
        <taxon>Chlorella clade</taxon>
        <taxon>Micractinium</taxon>
    </lineage>
</organism>
<evidence type="ECO:0000256" key="7">
    <source>
        <dbReference type="SAM" id="Phobius"/>
    </source>
</evidence>
<evidence type="ECO:0000256" key="2">
    <source>
        <dbReference type="ARBA" id="ARBA00011036"/>
    </source>
</evidence>
<keyword evidence="5 7" id="KW-0472">Membrane</keyword>
<dbReference type="SUPFAM" id="SSF111352">
    <property type="entry name" value="Ammonium transporter"/>
    <property type="match status" value="1"/>
</dbReference>
<dbReference type="PANTHER" id="PTHR11730">
    <property type="entry name" value="AMMONIUM TRANSPORTER"/>
    <property type="match status" value="1"/>
</dbReference>
<evidence type="ECO:0000259" key="8">
    <source>
        <dbReference type="Pfam" id="PF00909"/>
    </source>
</evidence>
<keyword evidence="4 7" id="KW-1133">Transmembrane helix</keyword>
<feature type="transmembrane region" description="Helical" evidence="7">
    <location>
        <begin position="615"/>
        <end position="635"/>
    </location>
</feature>
<dbReference type="PRINTS" id="PR00342">
    <property type="entry name" value="RHESUSRHD"/>
</dbReference>
<sequence length="743" mass="75998">MLPTSLLAGAERLLLSLLLSFFGLIGRVLGRSYRRLLAAGLRLLHRAAAALVAVLGLLVPGSFQLAHTIAGRVRELLEHSAVLALQAPGEEEGEPLARRLAGLPYPVAAHLRYALSPLPPGAPDVRLAMLKLAGHVRFSPGSAVGGEWRRVKADCYLTPGGASGSPGYVLSAAVQLGPLSWVRGFASVLSGVGTSQWKLCSPFRARDLDVGQGGLLGSSPLTTFLAVAPCCPTALLPGRALRWRALGEQSAEVTVREGDAEASALFQFDRAGRIVSATVASAAGSPAAAQRGAGSLAAGRSSSGNEAASGGGGGDDTGGAAASTVTWCYRQYQQRGGVLVPTELEACRSEPSWRLGSAAEPQSFLHLDLTEVTAWTSLEMLPTGFGFLMTFLKRYSYSAVSLNLVGSCLVILEAILACGWAQQGWGPIAIDLPLLIDAAFAAGAGMISFGAVLGKASPSQLLWLLALEVPVYAANAQLVAGRWAALDVGGSITIHAFGAIYGLAASAWLSPRGAGSGHPKNGASYSSDMTAMLGTLALFIYWPSFNGALAGASTATGHPQALCVLNTVIALLGAVLAAFTASAACGKLDMVHIQNATLAGGVAIGSSANLAMPPACALAVGIAAGAFSTAGYLLLSPWLEGRCGLTDTCGVANLHGMPGVLGGLASALFAWLFFSANDALMERGAAQPLVQLAGLGATLAAAAVGGLAAGWVVTKVNLSGQEGPKEDDLFDDAVFWHEVEKEE</sequence>
<dbReference type="AlphaFoldDB" id="A0A2P6V6J4"/>
<feature type="transmembrane region" description="Helical" evidence="7">
    <location>
        <begin position="689"/>
        <end position="713"/>
    </location>
</feature>
<evidence type="ECO:0000256" key="6">
    <source>
        <dbReference type="SAM" id="MobiDB-lite"/>
    </source>
</evidence>
<evidence type="ECO:0000256" key="3">
    <source>
        <dbReference type="ARBA" id="ARBA00022692"/>
    </source>
</evidence>
<evidence type="ECO:0000256" key="5">
    <source>
        <dbReference type="ARBA" id="ARBA00023136"/>
    </source>
</evidence>
<dbReference type="InterPro" id="IPR029020">
    <property type="entry name" value="Ammonium/urea_transptr"/>
</dbReference>
<protein>
    <submittedName>
        <fullName evidence="9">Ammonium transporter Rh type A</fullName>
    </submittedName>
</protein>
<dbReference type="Proteomes" id="UP000239649">
    <property type="component" value="Unassembled WGS sequence"/>
</dbReference>
<dbReference type="InterPro" id="IPR024041">
    <property type="entry name" value="NH4_transpt_AmtB-like_dom"/>
</dbReference>
<dbReference type="PANTHER" id="PTHR11730:SF60">
    <property type="entry name" value="RH50, ISOFORM D"/>
    <property type="match status" value="1"/>
</dbReference>
<evidence type="ECO:0000313" key="10">
    <source>
        <dbReference type="Proteomes" id="UP000239649"/>
    </source>
</evidence>
<feature type="transmembrane region" description="Helical" evidence="7">
    <location>
        <begin position="434"/>
        <end position="454"/>
    </location>
</feature>
<feature type="transmembrane region" description="Helical" evidence="7">
    <location>
        <begin position="655"/>
        <end position="677"/>
    </location>
</feature>
<reference evidence="9 10" key="1">
    <citation type="journal article" date="2018" name="Plant J.">
        <title>Genome sequences of Chlorella sorokiniana UTEX 1602 and Micractinium conductrix SAG 241.80: implications to maltose excretion by a green alga.</title>
        <authorList>
            <person name="Arriola M.B."/>
            <person name="Velmurugan N."/>
            <person name="Zhang Y."/>
            <person name="Plunkett M.H."/>
            <person name="Hondzo H."/>
            <person name="Barney B.M."/>
        </authorList>
    </citation>
    <scope>NUCLEOTIDE SEQUENCE [LARGE SCALE GENOMIC DNA]</scope>
    <source>
        <strain evidence="9 10">SAG 241.80</strain>
    </source>
</reference>
<feature type="transmembrane region" description="Helical" evidence="7">
    <location>
        <begin position="46"/>
        <end position="66"/>
    </location>
</feature>
<dbReference type="Pfam" id="PF00909">
    <property type="entry name" value="Ammonium_transp"/>
    <property type="match status" value="1"/>
</dbReference>
<proteinExistence type="inferred from homology"/>
<feature type="transmembrane region" description="Helical" evidence="7">
    <location>
        <begin position="564"/>
        <end position="585"/>
    </location>
</feature>
<dbReference type="InterPro" id="IPR002229">
    <property type="entry name" value="RhesusRHD"/>
</dbReference>
<comment type="similarity">
    <text evidence="2">Belongs to the ammonium transporter (TC 2.A.49) family. Rh subfamily.</text>
</comment>
<comment type="caution">
    <text evidence="9">The sequence shown here is derived from an EMBL/GenBank/DDBJ whole genome shotgun (WGS) entry which is preliminary data.</text>
</comment>
<feature type="region of interest" description="Disordered" evidence="6">
    <location>
        <begin position="294"/>
        <end position="316"/>
    </location>
</feature>
<dbReference type="GO" id="GO:0008519">
    <property type="term" value="F:ammonium channel activity"/>
    <property type="evidence" value="ECO:0007669"/>
    <property type="project" value="InterPro"/>
</dbReference>
<comment type="subcellular location">
    <subcellularLocation>
        <location evidence="1">Membrane</location>
        <topology evidence="1">Multi-pass membrane protein</topology>
    </subcellularLocation>
</comment>
<dbReference type="GO" id="GO:0005886">
    <property type="term" value="C:plasma membrane"/>
    <property type="evidence" value="ECO:0007669"/>
    <property type="project" value="InterPro"/>
</dbReference>
<feature type="transmembrane region" description="Helical" evidence="7">
    <location>
        <begin position="522"/>
        <end position="544"/>
    </location>
</feature>
<gene>
    <name evidence="9" type="ORF">C2E20_6830</name>
</gene>
<feature type="transmembrane region" description="Helical" evidence="7">
    <location>
        <begin position="399"/>
        <end position="422"/>
    </location>
</feature>
<accession>A0A2P6V6J4</accession>
<evidence type="ECO:0000313" key="9">
    <source>
        <dbReference type="EMBL" id="PSC69698.1"/>
    </source>
</evidence>
<dbReference type="InterPro" id="IPR046674">
    <property type="entry name" value="DUF6544"/>
</dbReference>
<dbReference type="Pfam" id="PF20181">
    <property type="entry name" value="DUF6544"/>
    <property type="match status" value="1"/>
</dbReference>
<evidence type="ECO:0000256" key="4">
    <source>
        <dbReference type="ARBA" id="ARBA00022989"/>
    </source>
</evidence>
<keyword evidence="10" id="KW-1185">Reference proteome</keyword>
<dbReference type="Gene3D" id="1.10.3430.10">
    <property type="entry name" value="Ammonium transporter AmtB like domains"/>
    <property type="match status" value="1"/>
</dbReference>
<keyword evidence="3 7" id="KW-0812">Transmembrane</keyword>
<feature type="transmembrane region" description="Helical" evidence="7">
    <location>
        <begin position="461"/>
        <end position="480"/>
    </location>
</feature>
<dbReference type="GO" id="GO:0097272">
    <property type="term" value="P:ammonium homeostasis"/>
    <property type="evidence" value="ECO:0007669"/>
    <property type="project" value="TreeGrafter"/>
</dbReference>
<name>A0A2P6V6J4_9CHLO</name>
<dbReference type="OrthoDB" id="534912at2759"/>
<dbReference type="EMBL" id="LHPF02000025">
    <property type="protein sequence ID" value="PSC69698.1"/>
    <property type="molecule type" value="Genomic_DNA"/>
</dbReference>
<evidence type="ECO:0000256" key="1">
    <source>
        <dbReference type="ARBA" id="ARBA00004141"/>
    </source>
</evidence>